<sequence>MDRASSLCLPRFTWSQTCLYHGASETDLISFAGAASFQIYKLCSDIEGYICSTLTKPRALLLLLGSGGISLWILFRKKEEKQQSSQKRSDDNSNLPGKHVSWLRWLFSEGEKDFFLLKEEPNNFSLSPTSLLRKRQGTIAPCPNCQRGTCRLRKHQYMNQQAGVHYSNVSSNCNSPILKRGTESRLPPTSSPDSADDENSDSEDFIYLQLNSNFNHPRRRRSGSWLSNNGSFIADRSEGEGMSDPSLNGSNMYYPSVKLFTATKRSPGDGRDHLCGATYGPSSLSSGDACDCSECITYGRYEREESVDSIISATGSMVELIKGAREVRKLIREASFDSLTSDLSFQSESRVVPSISVNHCKQQENENDEGTEEDQVPHSLRINQSLNKNFYSMIALSSLDFDPTSSSGVNSLEWESPTQGWHDVRESKYKMSIPPESDQELEWDAEISETHPVHDDEFVSSSFCSGLELDMEAELFRAPSACSSRRSSFGSISVKSIGKRLPPSGRSSVERELSEPPANNLIDDIKFHLSPLYEVKEPLSSTKCSSISNTPLLNKPSINVSKKLVPSDSLYISLRGSPPDNIEIMNNNS</sequence>
<protein>
    <submittedName>
        <fullName evidence="2">Uncharacterized protein</fullName>
    </submittedName>
</protein>
<dbReference type="EMBL" id="HACA01016374">
    <property type="protein sequence ID" value="CDW33735.1"/>
    <property type="molecule type" value="Transcribed_RNA"/>
</dbReference>
<evidence type="ECO:0000313" key="2">
    <source>
        <dbReference type="EMBL" id="CDW33735.1"/>
    </source>
</evidence>
<dbReference type="OrthoDB" id="10674858at2759"/>
<feature type="region of interest" description="Disordered" evidence="1">
    <location>
        <begin position="176"/>
        <end position="200"/>
    </location>
</feature>
<reference evidence="2" key="1">
    <citation type="submission" date="2014-05" db="EMBL/GenBank/DDBJ databases">
        <authorList>
            <person name="Chronopoulou M."/>
        </authorList>
    </citation>
    <scope>NUCLEOTIDE SEQUENCE</scope>
    <source>
        <tissue evidence="2">Whole organism</tissue>
    </source>
</reference>
<proteinExistence type="predicted"/>
<dbReference type="AlphaFoldDB" id="A0A0K2U6P9"/>
<name>A0A0K2U6P9_LEPSM</name>
<accession>A0A0K2U6P9</accession>
<evidence type="ECO:0000256" key="1">
    <source>
        <dbReference type="SAM" id="MobiDB-lite"/>
    </source>
</evidence>
<organism evidence="2">
    <name type="scientific">Lepeophtheirus salmonis</name>
    <name type="common">Salmon louse</name>
    <name type="synonym">Caligus salmonis</name>
    <dbReference type="NCBI Taxonomy" id="72036"/>
    <lineage>
        <taxon>Eukaryota</taxon>
        <taxon>Metazoa</taxon>
        <taxon>Ecdysozoa</taxon>
        <taxon>Arthropoda</taxon>
        <taxon>Crustacea</taxon>
        <taxon>Multicrustacea</taxon>
        <taxon>Hexanauplia</taxon>
        <taxon>Copepoda</taxon>
        <taxon>Siphonostomatoida</taxon>
        <taxon>Caligidae</taxon>
        <taxon>Lepeophtheirus</taxon>
    </lineage>
</organism>